<comment type="caution">
    <text evidence="2">The sequence shown here is derived from an EMBL/GenBank/DDBJ whole genome shotgun (WGS) entry which is preliminary data.</text>
</comment>
<dbReference type="EMBL" id="JABEBT010000050">
    <property type="protein sequence ID" value="KAF7634862.1"/>
    <property type="molecule type" value="Genomic_DNA"/>
</dbReference>
<dbReference type="OrthoDB" id="5853260at2759"/>
<organism evidence="2 3">
    <name type="scientific">Meloidogyne graminicola</name>
    <dbReference type="NCBI Taxonomy" id="189291"/>
    <lineage>
        <taxon>Eukaryota</taxon>
        <taxon>Metazoa</taxon>
        <taxon>Ecdysozoa</taxon>
        <taxon>Nematoda</taxon>
        <taxon>Chromadorea</taxon>
        <taxon>Rhabditida</taxon>
        <taxon>Tylenchina</taxon>
        <taxon>Tylenchomorpha</taxon>
        <taxon>Tylenchoidea</taxon>
        <taxon>Meloidogynidae</taxon>
        <taxon>Meloidogyninae</taxon>
        <taxon>Meloidogyne</taxon>
    </lineage>
</organism>
<evidence type="ECO:0000313" key="3">
    <source>
        <dbReference type="Proteomes" id="UP000605970"/>
    </source>
</evidence>
<proteinExistence type="predicted"/>
<accession>A0A8S9ZNS1</accession>
<feature type="non-terminal residue" evidence="2">
    <location>
        <position position="1"/>
    </location>
</feature>
<dbReference type="SMART" id="SM00137">
    <property type="entry name" value="MAM"/>
    <property type="match status" value="1"/>
</dbReference>
<sequence length="200" mass="22209">MLLLITIMKMTKSSYQTWSCPNFDNSCKWHNSIWPTSSILWFQSSVPIDQNELKLFTNTDVRPDLYYAISAFGPLANNTVNNNTVIATLISEPIDCQKGNGNLTFNYWVSPLVQLTICIKLSGHTLNTSNDCQQLPTTNQGPGPAFVTIPEPNGQFQLIIESSNFVYSSPQLSGGFAILDNINYTAYFCDSIATTQTTIT</sequence>
<dbReference type="Proteomes" id="UP000605970">
    <property type="component" value="Unassembled WGS sequence"/>
</dbReference>
<evidence type="ECO:0000313" key="2">
    <source>
        <dbReference type="EMBL" id="KAF7634862.1"/>
    </source>
</evidence>
<dbReference type="InterPro" id="IPR000998">
    <property type="entry name" value="MAM_dom"/>
</dbReference>
<gene>
    <name evidence="2" type="ORF">Mgra_00005754</name>
</gene>
<keyword evidence="3" id="KW-1185">Reference proteome</keyword>
<protein>
    <recommendedName>
        <fullName evidence="1">MAM domain-containing protein</fullName>
    </recommendedName>
</protein>
<feature type="domain" description="MAM" evidence="1">
    <location>
        <begin position="15"/>
        <end position="191"/>
    </location>
</feature>
<dbReference type="GO" id="GO:0016020">
    <property type="term" value="C:membrane"/>
    <property type="evidence" value="ECO:0007669"/>
    <property type="project" value="InterPro"/>
</dbReference>
<reference evidence="2" key="1">
    <citation type="journal article" date="2020" name="Ecol. Evol.">
        <title>Genome structure and content of the rice root-knot nematode (Meloidogyne graminicola).</title>
        <authorList>
            <person name="Phan N.T."/>
            <person name="Danchin E.G.J."/>
            <person name="Klopp C."/>
            <person name="Perfus-Barbeoch L."/>
            <person name="Kozlowski D.K."/>
            <person name="Koutsovoulos G.D."/>
            <person name="Lopez-Roques C."/>
            <person name="Bouchez O."/>
            <person name="Zahm M."/>
            <person name="Besnard G."/>
            <person name="Bellafiore S."/>
        </authorList>
    </citation>
    <scope>NUCLEOTIDE SEQUENCE</scope>
    <source>
        <strain evidence="2">VN-18</strain>
    </source>
</reference>
<evidence type="ECO:0000259" key="1">
    <source>
        <dbReference type="SMART" id="SM00137"/>
    </source>
</evidence>
<dbReference type="Gene3D" id="2.60.120.200">
    <property type="match status" value="1"/>
</dbReference>
<dbReference type="AlphaFoldDB" id="A0A8S9ZNS1"/>
<name>A0A8S9ZNS1_9BILA</name>